<proteinExistence type="inferred from homology"/>
<dbReference type="InterPro" id="IPR018497">
    <property type="entry name" value="Peptidase_M13_C"/>
</dbReference>
<feature type="domain" description="Peptidase M13 N-terminal" evidence="9">
    <location>
        <begin position="2"/>
        <end position="311"/>
    </location>
</feature>
<keyword evidence="4" id="KW-0479">Metal-binding</keyword>
<keyword evidence="6" id="KW-0862">Zinc</keyword>
<dbReference type="PANTHER" id="PTHR11733">
    <property type="entry name" value="ZINC METALLOPROTEASE FAMILY M13 NEPRILYSIN-RELATED"/>
    <property type="match status" value="1"/>
</dbReference>
<dbReference type="InterPro" id="IPR042089">
    <property type="entry name" value="Peptidase_M13_dom_2"/>
</dbReference>
<comment type="similarity">
    <text evidence="2">Belongs to the peptidase M13 family.</text>
</comment>
<name>A0A7S4L8L9_9EUKA</name>
<dbReference type="PRINTS" id="PR00786">
    <property type="entry name" value="NEPRILYSIN"/>
</dbReference>
<feature type="domain" description="Peptidase M13 C-terminal" evidence="8">
    <location>
        <begin position="363"/>
        <end position="589"/>
    </location>
</feature>
<dbReference type="InterPro" id="IPR000718">
    <property type="entry name" value="Peptidase_M13"/>
</dbReference>
<evidence type="ECO:0000256" key="7">
    <source>
        <dbReference type="ARBA" id="ARBA00023049"/>
    </source>
</evidence>
<dbReference type="GO" id="GO:0046872">
    <property type="term" value="F:metal ion binding"/>
    <property type="evidence" value="ECO:0007669"/>
    <property type="project" value="UniProtKB-KW"/>
</dbReference>
<evidence type="ECO:0000256" key="2">
    <source>
        <dbReference type="ARBA" id="ARBA00007357"/>
    </source>
</evidence>
<gene>
    <name evidence="10" type="ORF">NAES01612_LOCUS16813</name>
</gene>
<comment type="cofactor">
    <cofactor evidence="1">
        <name>Zn(2+)</name>
        <dbReference type="ChEBI" id="CHEBI:29105"/>
    </cofactor>
</comment>
<dbReference type="GO" id="GO:0004222">
    <property type="term" value="F:metalloendopeptidase activity"/>
    <property type="evidence" value="ECO:0007669"/>
    <property type="project" value="InterPro"/>
</dbReference>
<accession>A0A7S4L8L9</accession>
<dbReference type="PANTHER" id="PTHR11733:SF167">
    <property type="entry name" value="FI17812P1-RELATED"/>
    <property type="match status" value="1"/>
</dbReference>
<dbReference type="SUPFAM" id="SSF55486">
    <property type="entry name" value="Metalloproteases ('zincins'), catalytic domain"/>
    <property type="match status" value="1"/>
</dbReference>
<dbReference type="GO" id="GO:0016485">
    <property type="term" value="P:protein processing"/>
    <property type="evidence" value="ECO:0007669"/>
    <property type="project" value="TreeGrafter"/>
</dbReference>
<dbReference type="Pfam" id="PF05649">
    <property type="entry name" value="Peptidase_M13_N"/>
    <property type="match status" value="1"/>
</dbReference>
<dbReference type="AlphaFoldDB" id="A0A7S4L8L9"/>
<dbReference type="Gene3D" id="1.10.1380.10">
    <property type="entry name" value="Neutral endopeptidase , domain2"/>
    <property type="match status" value="1"/>
</dbReference>
<dbReference type="PROSITE" id="PS51885">
    <property type="entry name" value="NEPRILYSIN"/>
    <property type="match status" value="1"/>
</dbReference>
<dbReference type="CDD" id="cd08662">
    <property type="entry name" value="M13"/>
    <property type="match status" value="1"/>
</dbReference>
<dbReference type="InterPro" id="IPR008753">
    <property type="entry name" value="Peptidase_M13_N"/>
</dbReference>
<dbReference type="EMBL" id="HBKR01025639">
    <property type="protein sequence ID" value="CAE2318006.1"/>
    <property type="molecule type" value="Transcribed_RNA"/>
</dbReference>
<dbReference type="Gene3D" id="3.40.390.10">
    <property type="entry name" value="Collagenase (Catalytic Domain)"/>
    <property type="match status" value="1"/>
</dbReference>
<evidence type="ECO:0000313" key="10">
    <source>
        <dbReference type="EMBL" id="CAE2318006.1"/>
    </source>
</evidence>
<evidence type="ECO:0000259" key="8">
    <source>
        <dbReference type="Pfam" id="PF01431"/>
    </source>
</evidence>
<keyword evidence="3" id="KW-0645">Protease</keyword>
<sequence>MDQRDIVGATPLNLNLETISMLRDGDEEGLARLLADLHRGGVAGLFSVEVDASFVNPTKNILYVDQGGMGLPTRDYYFGESEHDKHIQDEYQVHASNLFQLADHPKFQDVDVARVYEIEKSLAEHAMTPTERRNPYALYNIYTEDELAELAPDFKWQVYFEQLGVTDLGTMDVVEPFFVGNMSNLVKEQEEDYQGLRDYLALRTIAAASSWLSTGFVEEVYRWSKTLSGAEQPPNERICLGRVNSILGELLGRYYVNEVFDETSKKISLDMIERIENAFVANLGNVEWMDEETAELAVQKMRKITNKIGYPDKWRSYGKLVVNEGDFYGTHSSYIEMMFQEEIQEINKPVDKSKWFMNPQTVNAYYNPMGNEIVFPAAILQPTFFERRYPISLNWGGIGMVMGHELSHGFDDQGRQFNGDGELVQWWSDEAIANFDDAAQCVVDLYGSYTLELDGEEYSINGELTLGENIADLGGIGFAYSAYKKLQKTLEEEAKGKREDEDPVKWPYYPEKDIQKVFGYSSDQLFYLSFAQNWCSVVREDRAIQLISIDPHSPTQYRVLGPMSQTPEFAEAFSCPASTPMNPDSRCKVW</sequence>
<evidence type="ECO:0000259" key="9">
    <source>
        <dbReference type="Pfam" id="PF05649"/>
    </source>
</evidence>
<evidence type="ECO:0000256" key="5">
    <source>
        <dbReference type="ARBA" id="ARBA00022801"/>
    </source>
</evidence>
<dbReference type="Pfam" id="PF01431">
    <property type="entry name" value="Peptidase_M13"/>
    <property type="match status" value="1"/>
</dbReference>
<evidence type="ECO:0000256" key="3">
    <source>
        <dbReference type="ARBA" id="ARBA00022670"/>
    </source>
</evidence>
<evidence type="ECO:0000256" key="1">
    <source>
        <dbReference type="ARBA" id="ARBA00001947"/>
    </source>
</evidence>
<keyword evidence="5" id="KW-0378">Hydrolase</keyword>
<keyword evidence="7" id="KW-0482">Metalloprotease</keyword>
<reference evidence="10" key="1">
    <citation type="submission" date="2021-01" db="EMBL/GenBank/DDBJ databases">
        <authorList>
            <person name="Corre E."/>
            <person name="Pelletier E."/>
            <person name="Niang G."/>
            <person name="Scheremetjew M."/>
            <person name="Finn R."/>
            <person name="Kale V."/>
            <person name="Holt S."/>
            <person name="Cochrane G."/>
            <person name="Meng A."/>
            <person name="Brown T."/>
            <person name="Cohen L."/>
        </authorList>
    </citation>
    <scope>NUCLEOTIDE SEQUENCE</scope>
    <source>
        <strain evidence="10">SoJaBio B1-5/56/2</strain>
    </source>
</reference>
<evidence type="ECO:0000256" key="4">
    <source>
        <dbReference type="ARBA" id="ARBA00022723"/>
    </source>
</evidence>
<protein>
    <submittedName>
        <fullName evidence="10">Uncharacterized protein</fullName>
    </submittedName>
</protein>
<dbReference type="GO" id="GO:0005886">
    <property type="term" value="C:plasma membrane"/>
    <property type="evidence" value="ECO:0007669"/>
    <property type="project" value="TreeGrafter"/>
</dbReference>
<evidence type="ECO:0000256" key="6">
    <source>
        <dbReference type="ARBA" id="ARBA00022833"/>
    </source>
</evidence>
<organism evidence="10">
    <name type="scientific">Paramoeba aestuarina</name>
    <dbReference type="NCBI Taxonomy" id="180227"/>
    <lineage>
        <taxon>Eukaryota</taxon>
        <taxon>Amoebozoa</taxon>
        <taxon>Discosea</taxon>
        <taxon>Flabellinia</taxon>
        <taxon>Dactylopodida</taxon>
        <taxon>Paramoebidae</taxon>
        <taxon>Paramoeba</taxon>
    </lineage>
</organism>
<dbReference type="InterPro" id="IPR024079">
    <property type="entry name" value="MetalloPept_cat_dom_sf"/>
</dbReference>